<proteinExistence type="predicted"/>
<accession>A0A6B0UA09</accession>
<evidence type="ECO:0000313" key="2">
    <source>
        <dbReference type="EMBL" id="MXU84956.1"/>
    </source>
</evidence>
<evidence type="ECO:0000256" key="1">
    <source>
        <dbReference type="SAM" id="SignalP"/>
    </source>
</evidence>
<feature type="signal peptide" evidence="1">
    <location>
        <begin position="1"/>
        <end position="30"/>
    </location>
</feature>
<name>A0A6B0UA09_IXORI</name>
<dbReference type="EMBL" id="GIFC01002873">
    <property type="protein sequence ID" value="MXU84956.1"/>
    <property type="molecule type" value="Transcribed_RNA"/>
</dbReference>
<organism evidence="2">
    <name type="scientific">Ixodes ricinus</name>
    <name type="common">Common tick</name>
    <name type="synonym">Acarus ricinus</name>
    <dbReference type="NCBI Taxonomy" id="34613"/>
    <lineage>
        <taxon>Eukaryota</taxon>
        <taxon>Metazoa</taxon>
        <taxon>Ecdysozoa</taxon>
        <taxon>Arthropoda</taxon>
        <taxon>Chelicerata</taxon>
        <taxon>Arachnida</taxon>
        <taxon>Acari</taxon>
        <taxon>Parasitiformes</taxon>
        <taxon>Ixodida</taxon>
        <taxon>Ixodoidea</taxon>
        <taxon>Ixodidae</taxon>
        <taxon>Ixodinae</taxon>
        <taxon>Ixodes</taxon>
    </lineage>
</organism>
<feature type="chain" id="PRO_5025608674" evidence="1">
    <location>
        <begin position="31"/>
        <end position="83"/>
    </location>
</feature>
<sequence>MSRWRSRSPRWWTRSASALLPTLWPHAALSAAARSAPVCRFELLALDQGSADQLPLCPVEGGRGPWFPGPPLARRCPWWPGPP</sequence>
<dbReference type="AlphaFoldDB" id="A0A6B0UA09"/>
<reference evidence="2" key="1">
    <citation type="submission" date="2019-12" db="EMBL/GenBank/DDBJ databases">
        <title>An insight into the sialome of adult female Ixodes ricinus ticks feeding for 6 days.</title>
        <authorList>
            <person name="Perner J."/>
            <person name="Ribeiro J.M.C."/>
        </authorList>
    </citation>
    <scope>NUCLEOTIDE SEQUENCE</scope>
    <source>
        <strain evidence="2">Semi-engorged</strain>
        <tissue evidence="2">Salivary glands</tissue>
    </source>
</reference>
<keyword evidence="1" id="KW-0732">Signal</keyword>
<protein>
    <submittedName>
        <fullName evidence="2">Putative secreted protein</fullName>
    </submittedName>
</protein>